<dbReference type="InterPro" id="IPR000425">
    <property type="entry name" value="MIP"/>
</dbReference>
<evidence type="ECO:0000256" key="5">
    <source>
        <dbReference type="ARBA" id="ARBA00022989"/>
    </source>
</evidence>
<comment type="subcellular location">
    <subcellularLocation>
        <location evidence="1">Membrane</location>
        <topology evidence="1">Multi-pass membrane protein</topology>
    </subcellularLocation>
</comment>
<feature type="transmembrane region" description="Helical" evidence="8">
    <location>
        <begin position="245"/>
        <end position="268"/>
    </location>
</feature>
<feature type="transmembrane region" description="Helical" evidence="8">
    <location>
        <begin position="107"/>
        <end position="129"/>
    </location>
</feature>
<reference evidence="9 10" key="2">
    <citation type="submission" date="2018-11" db="EMBL/GenBank/DDBJ databases">
        <authorList>
            <consortium name="Pathogen Informatics"/>
        </authorList>
    </citation>
    <scope>NUCLEOTIDE SEQUENCE [LARGE SCALE GENOMIC DNA]</scope>
</reference>
<evidence type="ECO:0000313" key="11">
    <source>
        <dbReference type="WBParaSite" id="HNAJ_0000541301-mRNA-1"/>
    </source>
</evidence>
<evidence type="ECO:0000313" key="9">
    <source>
        <dbReference type="EMBL" id="VDO01271.1"/>
    </source>
</evidence>
<dbReference type="STRING" id="102285.A0A0R3TEC4"/>
<sequence>MKHITESYARWQHKQADKMRLTNHKLIRDFLAETLGMIVFVAYSTGVIAQAHLYEGAFGIFMDISTGYAAGWALGLFITGSRSPGMCNPCIAFLNMLTGRLDPLKMLVFWLAELIGSILGALLVMALYLEKIWEYTNEKDNGVLTMNSTGVIFTSTANNSTGTLVVGQLVSGMFTFICILAILDRNNWNLSPFYVILYSAVAQFLVVNDFSVHSTSILNPAFDFGGRIALSIGGWGSQPYTYANYSFWIFLIIPFAGAILGLVLYELVVGIHLPGAGKDYDEEVIVEAE</sequence>
<dbReference type="OrthoDB" id="3222at2759"/>
<proteinExistence type="inferred from homology"/>
<dbReference type="InterPro" id="IPR023271">
    <property type="entry name" value="Aquaporin-like"/>
</dbReference>
<dbReference type="WBParaSite" id="HNAJ_0000541301-mRNA-1">
    <property type="protein sequence ID" value="HNAJ_0000541301-mRNA-1"/>
    <property type="gene ID" value="HNAJ_0000541301"/>
</dbReference>
<feature type="transmembrane region" description="Helical" evidence="8">
    <location>
        <begin position="57"/>
        <end position="78"/>
    </location>
</feature>
<keyword evidence="3 7" id="KW-0813">Transport</keyword>
<feature type="transmembrane region" description="Helical" evidence="8">
    <location>
        <begin position="190"/>
        <end position="207"/>
    </location>
</feature>
<reference evidence="11" key="1">
    <citation type="submission" date="2017-02" db="UniProtKB">
        <authorList>
            <consortium name="WormBaseParasite"/>
        </authorList>
    </citation>
    <scope>IDENTIFICATION</scope>
</reference>
<organism evidence="11">
    <name type="scientific">Rodentolepis nana</name>
    <name type="common">Dwarf tapeworm</name>
    <name type="synonym">Hymenolepis nana</name>
    <dbReference type="NCBI Taxonomy" id="102285"/>
    <lineage>
        <taxon>Eukaryota</taxon>
        <taxon>Metazoa</taxon>
        <taxon>Spiralia</taxon>
        <taxon>Lophotrochozoa</taxon>
        <taxon>Platyhelminthes</taxon>
        <taxon>Cestoda</taxon>
        <taxon>Eucestoda</taxon>
        <taxon>Cyclophyllidea</taxon>
        <taxon>Hymenolepididae</taxon>
        <taxon>Rodentolepis</taxon>
    </lineage>
</organism>
<feature type="transmembrane region" description="Helical" evidence="8">
    <location>
        <begin position="164"/>
        <end position="183"/>
    </location>
</feature>
<evidence type="ECO:0000256" key="8">
    <source>
        <dbReference type="SAM" id="Phobius"/>
    </source>
</evidence>
<dbReference type="SUPFAM" id="SSF81338">
    <property type="entry name" value="Aquaporin-like"/>
    <property type="match status" value="1"/>
</dbReference>
<evidence type="ECO:0000256" key="1">
    <source>
        <dbReference type="ARBA" id="ARBA00004141"/>
    </source>
</evidence>
<dbReference type="Gene3D" id="1.20.1080.10">
    <property type="entry name" value="Glycerol uptake facilitator protein"/>
    <property type="match status" value="1"/>
</dbReference>
<dbReference type="GO" id="GO:0015254">
    <property type="term" value="F:glycerol channel activity"/>
    <property type="evidence" value="ECO:0007669"/>
    <property type="project" value="TreeGrafter"/>
</dbReference>
<keyword evidence="10" id="KW-1185">Reference proteome</keyword>
<keyword evidence="6 8" id="KW-0472">Membrane</keyword>
<evidence type="ECO:0000313" key="10">
    <source>
        <dbReference type="Proteomes" id="UP000278807"/>
    </source>
</evidence>
<dbReference type="EMBL" id="UZAE01004592">
    <property type="protein sequence ID" value="VDO01271.1"/>
    <property type="molecule type" value="Genomic_DNA"/>
</dbReference>
<keyword evidence="5 8" id="KW-1133">Transmembrane helix</keyword>
<evidence type="ECO:0000256" key="4">
    <source>
        <dbReference type="ARBA" id="ARBA00022692"/>
    </source>
</evidence>
<dbReference type="Proteomes" id="UP000278807">
    <property type="component" value="Unassembled WGS sequence"/>
</dbReference>
<keyword evidence="4 7" id="KW-0812">Transmembrane</keyword>
<evidence type="ECO:0000256" key="7">
    <source>
        <dbReference type="RuleBase" id="RU000477"/>
    </source>
</evidence>
<feature type="transmembrane region" description="Helical" evidence="8">
    <location>
        <begin position="30"/>
        <end position="51"/>
    </location>
</feature>
<dbReference type="PANTHER" id="PTHR43829">
    <property type="entry name" value="AQUAPORIN OR AQUAGLYCEROPORIN RELATED"/>
    <property type="match status" value="1"/>
</dbReference>
<protein>
    <submittedName>
        <fullName evidence="11">Aquaporin-9</fullName>
    </submittedName>
</protein>
<name>A0A0R3TEC4_RODNA</name>
<dbReference type="PANTHER" id="PTHR43829:SF9">
    <property type="entry name" value="AQUAPORIN-9"/>
    <property type="match status" value="1"/>
</dbReference>
<dbReference type="AlphaFoldDB" id="A0A0R3TEC4"/>
<accession>A0A0R3TEC4</accession>
<dbReference type="Pfam" id="PF00230">
    <property type="entry name" value="MIP"/>
    <property type="match status" value="1"/>
</dbReference>
<dbReference type="GO" id="GO:0005886">
    <property type="term" value="C:plasma membrane"/>
    <property type="evidence" value="ECO:0007669"/>
    <property type="project" value="TreeGrafter"/>
</dbReference>
<evidence type="ECO:0000256" key="6">
    <source>
        <dbReference type="ARBA" id="ARBA00023136"/>
    </source>
</evidence>
<evidence type="ECO:0000256" key="3">
    <source>
        <dbReference type="ARBA" id="ARBA00022448"/>
    </source>
</evidence>
<dbReference type="PRINTS" id="PR00783">
    <property type="entry name" value="MINTRINSICP"/>
</dbReference>
<dbReference type="InterPro" id="IPR050363">
    <property type="entry name" value="MIP/Aquaporin"/>
</dbReference>
<gene>
    <name evidence="9" type="ORF">HNAJ_LOCUS5411</name>
</gene>
<evidence type="ECO:0000256" key="2">
    <source>
        <dbReference type="ARBA" id="ARBA00006175"/>
    </source>
</evidence>
<comment type="similarity">
    <text evidence="2 7">Belongs to the MIP/aquaporin (TC 1.A.8) family.</text>
</comment>